<keyword evidence="3" id="KW-0805">Transcription regulation</keyword>
<dbReference type="KEGG" id="ahel:Q31a_33210"/>
<dbReference type="SUPFAM" id="SSF52172">
    <property type="entry name" value="CheY-like"/>
    <property type="match status" value="1"/>
</dbReference>
<protein>
    <submittedName>
        <fullName evidence="10">DNA-binding transcriptional response regulator</fullName>
    </submittedName>
</protein>
<dbReference type="Gene3D" id="1.10.8.60">
    <property type="match status" value="1"/>
</dbReference>
<dbReference type="InterPro" id="IPR025662">
    <property type="entry name" value="Sigma_54_int_dom_ATP-bd_1"/>
</dbReference>
<dbReference type="PRINTS" id="PR01590">
    <property type="entry name" value="HTHFIS"/>
</dbReference>
<dbReference type="Pfam" id="PF00072">
    <property type="entry name" value="Response_reg"/>
    <property type="match status" value="1"/>
</dbReference>
<feature type="region of interest" description="Disordered" evidence="7">
    <location>
        <begin position="401"/>
        <end position="427"/>
    </location>
</feature>
<dbReference type="PROSITE" id="PS00688">
    <property type="entry name" value="SIGMA54_INTERACT_3"/>
    <property type="match status" value="1"/>
</dbReference>
<evidence type="ECO:0000256" key="3">
    <source>
        <dbReference type="ARBA" id="ARBA00023015"/>
    </source>
</evidence>
<dbReference type="GO" id="GO:0000160">
    <property type="term" value="P:phosphorelay signal transduction system"/>
    <property type="evidence" value="ECO:0007669"/>
    <property type="project" value="InterPro"/>
</dbReference>
<keyword evidence="5" id="KW-0804">Transcription</keyword>
<dbReference type="Pfam" id="PF02954">
    <property type="entry name" value="HTH_8"/>
    <property type="match status" value="1"/>
</dbReference>
<evidence type="ECO:0000256" key="5">
    <source>
        <dbReference type="ARBA" id="ARBA00023163"/>
    </source>
</evidence>
<dbReference type="Gene3D" id="3.40.50.2300">
    <property type="match status" value="1"/>
</dbReference>
<keyword evidence="11" id="KW-1185">Reference proteome</keyword>
<dbReference type="Proteomes" id="UP000318017">
    <property type="component" value="Chromosome"/>
</dbReference>
<dbReference type="AlphaFoldDB" id="A0A518G8V9"/>
<dbReference type="CDD" id="cd00009">
    <property type="entry name" value="AAA"/>
    <property type="match status" value="1"/>
</dbReference>
<dbReference type="PROSITE" id="PS50045">
    <property type="entry name" value="SIGMA54_INTERACT_4"/>
    <property type="match status" value="1"/>
</dbReference>
<feature type="modified residue" description="4-aspartylphosphate" evidence="6">
    <location>
        <position position="70"/>
    </location>
</feature>
<evidence type="ECO:0000256" key="1">
    <source>
        <dbReference type="ARBA" id="ARBA00022741"/>
    </source>
</evidence>
<dbReference type="InterPro" id="IPR009057">
    <property type="entry name" value="Homeodomain-like_sf"/>
</dbReference>
<sequence>MNQAATTSFDQETGLDPREYSLLIVDNDKAHARAMTESLERVGYRCTVATSGPEGIQKIDQNVYHVVISDLVMNDIDGMQVLQRAKRSLPDCEVVLVTGHATVSKAVEAMQEGAFTFLEKPITPGRLRAVASKAIEACHLKQTNTELRQRLDEKFGFEGIIYASQKMQEVIERIKRIAPTDATVLITGESGTGKEMIAQAIHQNSPRKNRRMKALNVRAVSETLVESELFGHVKGAFTDAASDRIGAFEYADGGTLFLDEVGDMPMSTQIKLLRVLEEHRITRVGDNKSIKVNCRLLSATNRPLEQMVDEGTFRNDLYYRLNIVTVHIPALRERPDDVVPLMDHFRKMFIKRHGKSPCSFAPAVTRRFYSYSWPGNIRQLRNFVETMVVLDTDGVLDLNDLPPELSEASDLSPTTGSESADLLPSAGDSSLIGRTMNDIERWAIEETLRLTAGNRDEAAKILSIGARTLYRKLDKYKQEDGDAPEEPEDDTPAT</sequence>
<feature type="compositionally biased region" description="Acidic residues" evidence="7">
    <location>
        <begin position="481"/>
        <end position="494"/>
    </location>
</feature>
<reference evidence="10 11" key="1">
    <citation type="submission" date="2019-02" db="EMBL/GenBank/DDBJ databases">
        <title>Deep-cultivation of Planctomycetes and their phenomic and genomic characterization uncovers novel biology.</title>
        <authorList>
            <person name="Wiegand S."/>
            <person name="Jogler M."/>
            <person name="Boedeker C."/>
            <person name="Pinto D."/>
            <person name="Vollmers J."/>
            <person name="Rivas-Marin E."/>
            <person name="Kohn T."/>
            <person name="Peeters S.H."/>
            <person name="Heuer A."/>
            <person name="Rast P."/>
            <person name="Oberbeckmann S."/>
            <person name="Bunk B."/>
            <person name="Jeske O."/>
            <person name="Meyerdierks A."/>
            <person name="Storesund J.E."/>
            <person name="Kallscheuer N."/>
            <person name="Luecker S."/>
            <person name="Lage O.M."/>
            <person name="Pohl T."/>
            <person name="Merkel B.J."/>
            <person name="Hornburger P."/>
            <person name="Mueller R.-W."/>
            <person name="Bruemmer F."/>
            <person name="Labrenz M."/>
            <person name="Spormann A.M."/>
            <person name="Op den Camp H."/>
            <person name="Overmann J."/>
            <person name="Amann R."/>
            <person name="Jetten M.S.M."/>
            <person name="Mascher T."/>
            <person name="Medema M.H."/>
            <person name="Devos D.P."/>
            <person name="Kaster A.-K."/>
            <person name="Ovreas L."/>
            <person name="Rohde M."/>
            <person name="Galperin M.Y."/>
            <person name="Jogler C."/>
        </authorList>
    </citation>
    <scope>NUCLEOTIDE SEQUENCE [LARGE SCALE GENOMIC DNA]</scope>
    <source>
        <strain evidence="10 11">Q31a</strain>
    </source>
</reference>
<keyword evidence="2" id="KW-0067">ATP-binding</keyword>
<feature type="domain" description="Response regulatory" evidence="9">
    <location>
        <begin position="21"/>
        <end position="135"/>
    </location>
</feature>
<dbReference type="InterPro" id="IPR011006">
    <property type="entry name" value="CheY-like_superfamily"/>
</dbReference>
<organism evidence="10 11">
    <name type="scientific">Aureliella helgolandensis</name>
    <dbReference type="NCBI Taxonomy" id="2527968"/>
    <lineage>
        <taxon>Bacteria</taxon>
        <taxon>Pseudomonadati</taxon>
        <taxon>Planctomycetota</taxon>
        <taxon>Planctomycetia</taxon>
        <taxon>Pirellulales</taxon>
        <taxon>Pirellulaceae</taxon>
        <taxon>Aureliella</taxon>
    </lineage>
</organism>
<dbReference type="FunFam" id="3.40.50.300:FF:000006">
    <property type="entry name" value="DNA-binding transcriptional regulator NtrC"/>
    <property type="match status" value="1"/>
</dbReference>
<dbReference type="InterPro" id="IPR025943">
    <property type="entry name" value="Sigma_54_int_dom_ATP-bd_2"/>
</dbReference>
<dbReference type="EMBL" id="CP036298">
    <property type="protein sequence ID" value="QDV24999.1"/>
    <property type="molecule type" value="Genomic_DNA"/>
</dbReference>
<dbReference type="PROSITE" id="PS50110">
    <property type="entry name" value="RESPONSE_REGULATORY"/>
    <property type="match status" value="1"/>
</dbReference>
<keyword evidence="4 10" id="KW-0238">DNA-binding</keyword>
<dbReference type="SMART" id="SM00382">
    <property type="entry name" value="AAA"/>
    <property type="match status" value="1"/>
</dbReference>
<evidence type="ECO:0000313" key="10">
    <source>
        <dbReference type="EMBL" id="QDV24999.1"/>
    </source>
</evidence>
<evidence type="ECO:0000256" key="7">
    <source>
        <dbReference type="SAM" id="MobiDB-lite"/>
    </source>
</evidence>
<dbReference type="Gene3D" id="3.40.50.300">
    <property type="entry name" value="P-loop containing nucleotide triphosphate hydrolases"/>
    <property type="match status" value="1"/>
</dbReference>
<dbReference type="GO" id="GO:0006355">
    <property type="term" value="P:regulation of DNA-templated transcription"/>
    <property type="evidence" value="ECO:0007669"/>
    <property type="project" value="InterPro"/>
</dbReference>
<dbReference type="SUPFAM" id="SSF46689">
    <property type="entry name" value="Homeodomain-like"/>
    <property type="match status" value="1"/>
</dbReference>
<accession>A0A518G8V9</accession>
<dbReference type="InterPro" id="IPR003593">
    <property type="entry name" value="AAA+_ATPase"/>
</dbReference>
<dbReference type="PANTHER" id="PTHR32071">
    <property type="entry name" value="TRANSCRIPTIONAL REGULATORY PROTEIN"/>
    <property type="match status" value="1"/>
</dbReference>
<dbReference type="GO" id="GO:0005524">
    <property type="term" value="F:ATP binding"/>
    <property type="evidence" value="ECO:0007669"/>
    <property type="project" value="UniProtKB-KW"/>
</dbReference>
<dbReference type="OrthoDB" id="9807827at2"/>
<gene>
    <name evidence="10" type="ORF">Q31a_33210</name>
</gene>
<dbReference type="InterPro" id="IPR002078">
    <property type="entry name" value="Sigma_54_int"/>
</dbReference>
<evidence type="ECO:0000256" key="6">
    <source>
        <dbReference type="PROSITE-ProRule" id="PRU00169"/>
    </source>
</evidence>
<feature type="compositionally biased region" description="Polar residues" evidence="7">
    <location>
        <begin position="409"/>
        <end position="418"/>
    </location>
</feature>
<dbReference type="SMART" id="SM00448">
    <property type="entry name" value="REC"/>
    <property type="match status" value="1"/>
</dbReference>
<dbReference type="InterPro" id="IPR058031">
    <property type="entry name" value="AAA_lid_NorR"/>
</dbReference>
<dbReference type="RefSeq" id="WP_145079497.1">
    <property type="nucleotide sequence ID" value="NZ_CP036298.1"/>
</dbReference>
<dbReference type="InterPro" id="IPR001789">
    <property type="entry name" value="Sig_transdc_resp-reg_receiver"/>
</dbReference>
<evidence type="ECO:0000256" key="4">
    <source>
        <dbReference type="ARBA" id="ARBA00023125"/>
    </source>
</evidence>
<evidence type="ECO:0000256" key="2">
    <source>
        <dbReference type="ARBA" id="ARBA00022840"/>
    </source>
</evidence>
<dbReference type="PANTHER" id="PTHR32071:SF57">
    <property type="entry name" value="C4-DICARBOXYLATE TRANSPORT TRANSCRIPTIONAL REGULATORY PROTEIN DCTD"/>
    <property type="match status" value="1"/>
</dbReference>
<keyword evidence="1" id="KW-0547">Nucleotide-binding</keyword>
<proteinExistence type="predicted"/>
<dbReference type="PROSITE" id="PS00676">
    <property type="entry name" value="SIGMA54_INTERACT_2"/>
    <property type="match status" value="1"/>
</dbReference>
<dbReference type="Pfam" id="PF00158">
    <property type="entry name" value="Sigma54_activat"/>
    <property type="match status" value="1"/>
</dbReference>
<dbReference type="InterPro" id="IPR027417">
    <property type="entry name" value="P-loop_NTPase"/>
</dbReference>
<name>A0A518G8V9_9BACT</name>
<dbReference type="PROSITE" id="PS00675">
    <property type="entry name" value="SIGMA54_INTERACT_1"/>
    <property type="match status" value="1"/>
</dbReference>
<evidence type="ECO:0000259" key="8">
    <source>
        <dbReference type="PROSITE" id="PS50045"/>
    </source>
</evidence>
<dbReference type="InterPro" id="IPR002197">
    <property type="entry name" value="HTH_Fis"/>
</dbReference>
<feature type="region of interest" description="Disordered" evidence="7">
    <location>
        <begin position="475"/>
        <end position="494"/>
    </location>
</feature>
<dbReference type="GO" id="GO:0043565">
    <property type="term" value="F:sequence-specific DNA binding"/>
    <property type="evidence" value="ECO:0007669"/>
    <property type="project" value="InterPro"/>
</dbReference>
<dbReference type="InterPro" id="IPR025944">
    <property type="entry name" value="Sigma_54_int_dom_CS"/>
</dbReference>
<evidence type="ECO:0000259" key="9">
    <source>
        <dbReference type="PROSITE" id="PS50110"/>
    </source>
</evidence>
<feature type="domain" description="Sigma-54 factor interaction" evidence="8">
    <location>
        <begin position="160"/>
        <end position="389"/>
    </location>
</feature>
<dbReference type="SUPFAM" id="SSF52540">
    <property type="entry name" value="P-loop containing nucleoside triphosphate hydrolases"/>
    <property type="match status" value="1"/>
</dbReference>
<evidence type="ECO:0000313" key="11">
    <source>
        <dbReference type="Proteomes" id="UP000318017"/>
    </source>
</evidence>
<dbReference type="Pfam" id="PF25601">
    <property type="entry name" value="AAA_lid_14"/>
    <property type="match status" value="1"/>
</dbReference>
<dbReference type="Gene3D" id="1.10.10.60">
    <property type="entry name" value="Homeodomain-like"/>
    <property type="match status" value="1"/>
</dbReference>
<keyword evidence="6" id="KW-0597">Phosphoprotein</keyword>